<evidence type="ECO:0000313" key="2">
    <source>
        <dbReference type="Proteomes" id="UP000770717"/>
    </source>
</evidence>
<dbReference type="InterPro" id="IPR052859">
    <property type="entry name" value="LRR-IQ_domain_protein"/>
</dbReference>
<dbReference type="OrthoDB" id="676979at2759"/>
<reference evidence="1" key="1">
    <citation type="thesis" date="2020" institute="ProQuest LLC" country="789 East Eisenhower Parkway, Ann Arbor, MI, USA">
        <title>Comparative Genomics and Chromosome Evolution.</title>
        <authorList>
            <person name="Mudd A.B."/>
        </authorList>
    </citation>
    <scope>NUCLEOTIDE SEQUENCE</scope>
    <source>
        <strain evidence="1">HN-11 Male</strain>
        <tissue evidence="1">Kidney and liver</tissue>
    </source>
</reference>
<name>A0A8J6JP97_ELECQ</name>
<dbReference type="PANTHER" id="PTHR46723:SF1">
    <property type="entry name" value="LEUCINE-RICH REPEAT AND IQ DOMAIN-CONTAINING PROTEIN 3"/>
    <property type="match status" value="1"/>
</dbReference>
<protein>
    <submittedName>
        <fullName evidence="1">Uncharacterized protein</fullName>
    </submittedName>
</protein>
<keyword evidence="2" id="KW-1185">Reference proteome</keyword>
<evidence type="ECO:0000313" key="1">
    <source>
        <dbReference type="EMBL" id="KAG9467270.1"/>
    </source>
</evidence>
<proteinExistence type="predicted"/>
<comment type="caution">
    <text evidence="1">The sequence shown here is derived from an EMBL/GenBank/DDBJ whole genome shotgun (WGS) entry which is preliminary data.</text>
</comment>
<dbReference type="Proteomes" id="UP000770717">
    <property type="component" value="Unassembled WGS sequence"/>
</dbReference>
<sequence>MISNEKLAEEIRCSIHQIHAAMQAKGDAANLIKDQPHVRRARSGRHLIKLLPLCAVDKAYENREKYDSQMKKRNLVMKIQADRKQAKYNIEDFLEDKIKKAIDQDAKDSLILQRHAEGKTLDNSNFIDKVKYRHRQFRKQMEAKRSDHLLTKEFNIHHLSVAKTLLRHHRMIQRQEEMQEKNRLVQTLKEDHDRQKEFTKCLQDHRQLLLQIENASEKVTLGSLVLQKANDRLHEARAHVTTMKGQHISAEPMSKVPVKQPVSKGTQLKHGCT</sequence>
<accession>A0A8J6JP97</accession>
<dbReference type="EMBL" id="WNTK01001499">
    <property type="protein sequence ID" value="KAG9467270.1"/>
    <property type="molecule type" value="Genomic_DNA"/>
</dbReference>
<gene>
    <name evidence="1" type="ORF">GDO78_015260</name>
</gene>
<dbReference type="AlphaFoldDB" id="A0A8J6JP97"/>
<organism evidence="1 2">
    <name type="scientific">Eleutherodactylus coqui</name>
    <name type="common">Puerto Rican coqui</name>
    <dbReference type="NCBI Taxonomy" id="57060"/>
    <lineage>
        <taxon>Eukaryota</taxon>
        <taxon>Metazoa</taxon>
        <taxon>Chordata</taxon>
        <taxon>Craniata</taxon>
        <taxon>Vertebrata</taxon>
        <taxon>Euteleostomi</taxon>
        <taxon>Amphibia</taxon>
        <taxon>Batrachia</taxon>
        <taxon>Anura</taxon>
        <taxon>Neobatrachia</taxon>
        <taxon>Hyloidea</taxon>
        <taxon>Eleutherodactylidae</taxon>
        <taxon>Eleutherodactylinae</taxon>
        <taxon>Eleutherodactylus</taxon>
        <taxon>Eleutherodactylus</taxon>
    </lineage>
</organism>
<dbReference type="PANTHER" id="PTHR46723">
    <property type="entry name" value="LEUCINE-RICH REPEAT AND IQ DOMAIN-CONTAINING PROTEIN 3"/>
    <property type="match status" value="1"/>
</dbReference>